<keyword evidence="3" id="KW-1185">Reference proteome</keyword>
<feature type="transmembrane region" description="Helical" evidence="1">
    <location>
        <begin position="289"/>
        <end position="311"/>
    </location>
</feature>
<reference evidence="3" key="1">
    <citation type="journal article" date="2019" name="Int. J. Syst. Evol. Microbiol.">
        <title>The Global Catalogue of Microorganisms (GCM) 10K type strain sequencing project: providing services to taxonomists for standard genome sequencing and annotation.</title>
        <authorList>
            <consortium name="The Broad Institute Genomics Platform"/>
            <consortium name="The Broad Institute Genome Sequencing Center for Infectious Disease"/>
            <person name="Wu L."/>
            <person name="Ma J."/>
        </authorList>
    </citation>
    <scope>NUCLEOTIDE SEQUENCE [LARGE SCALE GENOMIC DNA]</scope>
    <source>
        <strain evidence="3">NBRC 110044</strain>
    </source>
</reference>
<dbReference type="NCBIfam" id="TIGR00843">
    <property type="entry name" value="benE"/>
    <property type="match status" value="1"/>
</dbReference>
<keyword evidence="1" id="KW-0472">Membrane</keyword>
<dbReference type="RefSeq" id="WP_284196318.1">
    <property type="nucleotide sequence ID" value="NZ_BSOG01000002.1"/>
</dbReference>
<feature type="transmembrane region" description="Helical" evidence="1">
    <location>
        <begin position="205"/>
        <end position="224"/>
    </location>
</feature>
<keyword evidence="1" id="KW-0812">Transmembrane</keyword>
<feature type="transmembrane region" description="Helical" evidence="1">
    <location>
        <begin position="119"/>
        <end position="137"/>
    </location>
</feature>
<sequence length="391" mass="40566">MFKLIPLPSLAAGFITVLVGYTSSAAIIFQAARAAGATPAELASWLMVLGFAMGLTCIGLSLRYRIPVSTAWSTPGAALLTTSLAGYSMGEAIGAFVFSAALITLCGITGWFERAMKYIPLSIAAAMLAGVLLKFGINAFTAMQGQFWIVLPMFLAYLFFKRFLPRYAVVAVLLVGSLLAAWFGLIKLDGVSFAIAAPVWTTPQFSWTAMMGIGLPLFIVTMASQNIPGVAVLRSSGYEPPVSALVGWTGFTNLLLAPFGCFALNLAAITAAICAGKEAHEDPAQRYRASVAAGGFYLLLGLLGGSVGALFAAFPTELVLAIAGIALFGALSSGLALAMREDSQREPALITFLVTASGVSLGGIGSAFWGLVAGVLALVVLNLRAAKPKAA</sequence>
<dbReference type="PANTHER" id="PTHR30199:SF0">
    <property type="entry name" value="INNER MEMBRANE PROTEIN YDCO"/>
    <property type="match status" value="1"/>
</dbReference>
<dbReference type="Pfam" id="PF03594">
    <property type="entry name" value="BenE"/>
    <property type="match status" value="1"/>
</dbReference>
<gene>
    <name evidence="2" type="primary">benE</name>
    <name evidence="2" type="ORF">GCM10007907_19990</name>
</gene>
<feature type="transmembrane region" description="Helical" evidence="1">
    <location>
        <begin position="93"/>
        <end position="112"/>
    </location>
</feature>
<protein>
    <submittedName>
        <fullName evidence="2">Benzoate transporter</fullName>
    </submittedName>
</protein>
<feature type="transmembrane region" description="Helical" evidence="1">
    <location>
        <begin position="42"/>
        <end position="62"/>
    </location>
</feature>
<feature type="transmembrane region" description="Helical" evidence="1">
    <location>
        <begin position="167"/>
        <end position="185"/>
    </location>
</feature>
<evidence type="ECO:0000256" key="1">
    <source>
        <dbReference type="SAM" id="Phobius"/>
    </source>
</evidence>
<dbReference type="EMBL" id="BSOG01000002">
    <property type="protein sequence ID" value="GLR13209.1"/>
    <property type="molecule type" value="Genomic_DNA"/>
</dbReference>
<accession>A0ABQ5YEP7</accession>
<feature type="transmembrane region" description="Helical" evidence="1">
    <location>
        <begin position="359"/>
        <end position="381"/>
    </location>
</feature>
<feature type="transmembrane region" description="Helical" evidence="1">
    <location>
        <begin position="318"/>
        <end position="339"/>
    </location>
</feature>
<dbReference type="InterPro" id="IPR004711">
    <property type="entry name" value="Benzoate_Transporter"/>
</dbReference>
<keyword evidence="1" id="KW-1133">Transmembrane helix</keyword>
<dbReference type="PANTHER" id="PTHR30199">
    <property type="entry name" value="MFS FAMILY TRANSPORTER, PREDICTED SUBSTRATE BENZOATE"/>
    <property type="match status" value="1"/>
</dbReference>
<evidence type="ECO:0000313" key="3">
    <source>
        <dbReference type="Proteomes" id="UP001156706"/>
    </source>
</evidence>
<dbReference type="Proteomes" id="UP001156706">
    <property type="component" value="Unassembled WGS sequence"/>
</dbReference>
<evidence type="ECO:0000313" key="2">
    <source>
        <dbReference type="EMBL" id="GLR13209.1"/>
    </source>
</evidence>
<feature type="transmembrane region" description="Helical" evidence="1">
    <location>
        <begin position="245"/>
        <end position="269"/>
    </location>
</feature>
<name>A0ABQ5YEP7_9NEIS</name>
<proteinExistence type="predicted"/>
<organism evidence="2 3">
    <name type="scientific">Chitinimonas prasina</name>
    <dbReference type="NCBI Taxonomy" id="1434937"/>
    <lineage>
        <taxon>Bacteria</taxon>
        <taxon>Pseudomonadati</taxon>
        <taxon>Pseudomonadota</taxon>
        <taxon>Betaproteobacteria</taxon>
        <taxon>Neisseriales</taxon>
        <taxon>Chitinibacteraceae</taxon>
        <taxon>Chitinimonas</taxon>
    </lineage>
</organism>
<comment type="caution">
    <text evidence="2">The sequence shown here is derived from an EMBL/GenBank/DDBJ whole genome shotgun (WGS) entry which is preliminary data.</text>
</comment>